<dbReference type="EC" id="2.7.13.3" evidence="2"/>
<dbReference type="PANTHER" id="PTHR24421">
    <property type="entry name" value="NITRATE/NITRITE SENSOR PROTEIN NARX-RELATED"/>
    <property type="match status" value="1"/>
</dbReference>
<dbReference type="Pfam" id="PF07730">
    <property type="entry name" value="HisKA_3"/>
    <property type="match status" value="1"/>
</dbReference>
<evidence type="ECO:0000256" key="4">
    <source>
        <dbReference type="ARBA" id="ARBA00022679"/>
    </source>
</evidence>
<evidence type="ECO:0000256" key="1">
    <source>
        <dbReference type="ARBA" id="ARBA00000085"/>
    </source>
</evidence>
<dbReference type="InterPro" id="IPR036890">
    <property type="entry name" value="HATPase_C_sf"/>
</dbReference>
<keyword evidence="8" id="KW-0902">Two-component regulatory system</keyword>
<dbReference type="RefSeq" id="WP_133977459.1">
    <property type="nucleotide sequence ID" value="NZ_SOCE01000001.1"/>
</dbReference>
<evidence type="ECO:0000256" key="7">
    <source>
        <dbReference type="ARBA" id="ARBA00022840"/>
    </source>
</evidence>
<gene>
    <name evidence="11" type="ORF">EV138_1259</name>
</gene>
<feature type="transmembrane region" description="Helical" evidence="9">
    <location>
        <begin position="108"/>
        <end position="126"/>
    </location>
</feature>
<dbReference type="Gene3D" id="3.30.565.10">
    <property type="entry name" value="Histidine kinase-like ATPase, C-terminal domain"/>
    <property type="match status" value="1"/>
</dbReference>
<evidence type="ECO:0000259" key="10">
    <source>
        <dbReference type="Pfam" id="PF07730"/>
    </source>
</evidence>
<comment type="caution">
    <text evidence="11">The sequence shown here is derived from an EMBL/GenBank/DDBJ whole genome shotgun (WGS) entry which is preliminary data.</text>
</comment>
<comment type="catalytic activity">
    <reaction evidence="1">
        <text>ATP + protein L-histidine = ADP + protein N-phospho-L-histidine.</text>
        <dbReference type="EC" id="2.7.13.3"/>
    </reaction>
</comment>
<dbReference type="SUPFAM" id="SSF55874">
    <property type="entry name" value="ATPase domain of HSP90 chaperone/DNA topoisomerase II/histidine kinase"/>
    <property type="match status" value="1"/>
</dbReference>
<dbReference type="InterPro" id="IPR011712">
    <property type="entry name" value="Sig_transdc_His_kin_sub3_dim/P"/>
</dbReference>
<proteinExistence type="predicted"/>
<dbReference type="CDD" id="cd16917">
    <property type="entry name" value="HATPase_UhpB-NarQ-NarX-like"/>
    <property type="match status" value="1"/>
</dbReference>
<evidence type="ECO:0000256" key="5">
    <source>
        <dbReference type="ARBA" id="ARBA00022741"/>
    </source>
</evidence>
<organism evidence="11 12">
    <name type="scientific">Kribbella voronezhensis</name>
    <dbReference type="NCBI Taxonomy" id="2512212"/>
    <lineage>
        <taxon>Bacteria</taxon>
        <taxon>Bacillati</taxon>
        <taxon>Actinomycetota</taxon>
        <taxon>Actinomycetes</taxon>
        <taxon>Propionibacteriales</taxon>
        <taxon>Kribbellaceae</taxon>
        <taxon>Kribbella</taxon>
    </lineage>
</organism>
<keyword evidence="3" id="KW-0597">Phosphoprotein</keyword>
<accession>A0A4R7T7A1</accession>
<feature type="transmembrane region" description="Helical" evidence="9">
    <location>
        <begin position="138"/>
        <end position="157"/>
    </location>
</feature>
<evidence type="ECO:0000256" key="8">
    <source>
        <dbReference type="ARBA" id="ARBA00023012"/>
    </source>
</evidence>
<dbReference type="InterPro" id="IPR050482">
    <property type="entry name" value="Sensor_HK_TwoCompSys"/>
</dbReference>
<evidence type="ECO:0000256" key="3">
    <source>
        <dbReference type="ARBA" id="ARBA00022553"/>
    </source>
</evidence>
<dbReference type="GO" id="GO:0000155">
    <property type="term" value="F:phosphorelay sensor kinase activity"/>
    <property type="evidence" value="ECO:0007669"/>
    <property type="project" value="InterPro"/>
</dbReference>
<feature type="domain" description="Signal transduction histidine kinase subgroup 3 dimerisation and phosphoacceptor" evidence="10">
    <location>
        <begin position="177"/>
        <end position="241"/>
    </location>
</feature>
<reference evidence="11 12" key="1">
    <citation type="submission" date="2019-03" db="EMBL/GenBank/DDBJ databases">
        <title>Genomic Encyclopedia of Type Strains, Phase III (KMG-III): the genomes of soil and plant-associated and newly described type strains.</title>
        <authorList>
            <person name="Whitman W."/>
        </authorList>
    </citation>
    <scope>NUCLEOTIDE SEQUENCE [LARGE SCALE GENOMIC DNA]</scope>
    <source>
        <strain evidence="11 12">VKM Ac-2575</strain>
    </source>
</reference>
<keyword evidence="12" id="KW-1185">Reference proteome</keyword>
<keyword evidence="9" id="KW-0472">Membrane</keyword>
<name>A0A4R7T7A1_9ACTN</name>
<keyword evidence="7" id="KW-0067">ATP-binding</keyword>
<dbReference type="EMBL" id="SOCE01000001">
    <property type="protein sequence ID" value="TDU87731.1"/>
    <property type="molecule type" value="Genomic_DNA"/>
</dbReference>
<keyword evidence="5" id="KW-0547">Nucleotide-binding</keyword>
<dbReference type="Proteomes" id="UP000295151">
    <property type="component" value="Unassembled WGS sequence"/>
</dbReference>
<keyword evidence="9" id="KW-0812">Transmembrane</keyword>
<dbReference type="PANTHER" id="PTHR24421:SF10">
    <property type="entry name" value="NITRATE_NITRITE SENSOR PROTEIN NARQ"/>
    <property type="match status" value="1"/>
</dbReference>
<sequence length="389" mass="40529">MRARRLLGVVVAAAMVPVAWLLTPELGVVNAVPTAVAGCLALAAVVSWPAPSAWIAWAGTLGAVTSLAATGRVLAVYGSRPGEQSLAGLEVAGLLVLLGLVARRARPWPAVVVSTVLGVAEAAWILRFMPAADLLTTVGGVFMWSLGAVVAAVAGSYPRLAAARLRQSVSAARNSQRLHLAHALHDYVAHDVTGMVAQAQAARFAAADDPAAMRTALERIETTGQEALTAMDSILDMLRDDADPEFGVRTAGFKGLAAIVDSFRRESPDRSVALVANESVLGELTPEIQLAATRVVIEGLTNVRRHAAGARLVRVTVEPSPPNLLLIDVANDHPGRGRPLLPGRASGRTGLATLGERVRQLGGHLEGRPDDNGGWILHCELPLASGNSG</sequence>
<feature type="transmembrane region" description="Helical" evidence="9">
    <location>
        <begin position="55"/>
        <end position="78"/>
    </location>
</feature>
<feature type="transmembrane region" description="Helical" evidence="9">
    <location>
        <begin position="31"/>
        <end position="48"/>
    </location>
</feature>
<dbReference type="OrthoDB" id="3823481at2"/>
<evidence type="ECO:0000313" key="12">
    <source>
        <dbReference type="Proteomes" id="UP000295151"/>
    </source>
</evidence>
<dbReference type="Gene3D" id="1.20.5.1930">
    <property type="match status" value="1"/>
</dbReference>
<evidence type="ECO:0000313" key="11">
    <source>
        <dbReference type="EMBL" id="TDU87731.1"/>
    </source>
</evidence>
<dbReference type="GO" id="GO:0005524">
    <property type="term" value="F:ATP binding"/>
    <property type="evidence" value="ECO:0007669"/>
    <property type="project" value="UniProtKB-KW"/>
</dbReference>
<evidence type="ECO:0000256" key="2">
    <source>
        <dbReference type="ARBA" id="ARBA00012438"/>
    </source>
</evidence>
<dbReference type="AlphaFoldDB" id="A0A4R7T7A1"/>
<evidence type="ECO:0000256" key="6">
    <source>
        <dbReference type="ARBA" id="ARBA00022777"/>
    </source>
</evidence>
<keyword evidence="4" id="KW-0808">Transferase</keyword>
<dbReference type="GO" id="GO:0016020">
    <property type="term" value="C:membrane"/>
    <property type="evidence" value="ECO:0007669"/>
    <property type="project" value="InterPro"/>
</dbReference>
<keyword evidence="6 11" id="KW-0418">Kinase</keyword>
<dbReference type="GO" id="GO:0046983">
    <property type="term" value="F:protein dimerization activity"/>
    <property type="evidence" value="ECO:0007669"/>
    <property type="project" value="InterPro"/>
</dbReference>
<feature type="transmembrane region" description="Helical" evidence="9">
    <location>
        <begin position="84"/>
        <end position="101"/>
    </location>
</feature>
<evidence type="ECO:0000256" key="9">
    <source>
        <dbReference type="SAM" id="Phobius"/>
    </source>
</evidence>
<keyword evidence="9" id="KW-1133">Transmembrane helix</keyword>
<protein>
    <recommendedName>
        <fullName evidence="2">histidine kinase</fullName>
        <ecNumber evidence="2">2.7.13.3</ecNumber>
    </recommendedName>
</protein>